<feature type="region of interest" description="Disordered" evidence="4">
    <location>
        <begin position="443"/>
        <end position="485"/>
    </location>
</feature>
<dbReference type="InterPro" id="IPR036291">
    <property type="entry name" value="NAD(P)-bd_dom_sf"/>
</dbReference>
<dbReference type="PROSITE" id="PS51203">
    <property type="entry name" value="CS"/>
    <property type="match status" value="1"/>
</dbReference>
<dbReference type="EMBL" id="SPNW01000061">
    <property type="protein sequence ID" value="TIA87222.1"/>
    <property type="molecule type" value="Genomic_DNA"/>
</dbReference>
<keyword evidence="7" id="KW-1185">Reference proteome</keyword>
<dbReference type="Gene3D" id="2.60.40.790">
    <property type="match status" value="1"/>
</dbReference>
<feature type="compositionally biased region" description="Polar residues" evidence="4">
    <location>
        <begin position="593"/>
        <end position="604"/>
    </location>
</feature>
<feature type="compositionally biased region" description="Basic and acidic residues" evidence="4">
    <location>
        <begin position="443"/>
        <end position="464"/>
    </location>
</feature>
<dbReference type="Gene3D" id="3.40.50.720">
    <property type="entry name" value="NAD(P)-binding Rossmann-like Domain"/>
    <property type="match status" value="1"/>
</dbReference>
<dbReference type="PROSITE" id="PS00061">
    <property type="entry name" value="ADH_SHORT"/>
    <property type="match status" value="1"/>
</dbReference>
<dbReference type="InterPro" id="IPR002347">
    <property type="entry name" value="SDR_fam"/>
</dbReference>
<dbReference type="OrthoDB" id="9876299at2759"/>
<dbReference type="PANTHER" id="PTHR43008:SF8">
    <property type="entry name" value="BENZIL REDUCTASE ((S)-BENZOIN FORMING) IRC24"/>
    <property type="match status" value="1"/>
</dbReference>
<dbReference type="Pfam" id="PF00106">
    <property type="entry name" value="adh_short"/>
    <property type="match status" value="1"/>
</dbReference>
<dbReference type="InterPro" id="IPR007052">
    <property type="entry name" value="CS_dom"/>
</dbReference>
<dbReference type="SUPFAM" id="SSF49764">
    <property type="entry name" value="HSP20-like chaperones"/>
    <property type="match status" value="1"/>
</dbReference>
<accession>A0A4T0FG04</accession>
<organism evidence="6 7">
    <name type="scientific">Wallemia hederae</name>
    <dbReference type="NCBI Taxonomy" id="1540922"/>
    <lineage>
        <taxon>Eukaryota</taxon>
        <taxon>Fungi</taxon>
        <taxon>Dikarya</taxon>
        <taxon>Basidiomycota</taxon>
        <taxon>Wallemiomycotina</taxon>
        <taxon>Wallemiomycetes</taxon>
        <taxon>Wallemiales</taxon>
        <taxon>Wallemiaceae</taxon>
        <taxon>Wallemia</taxon>
    </lineage>
</organism>
<keyword evidence="2" id="KW-0521">NADP</keyword>
<keyword evidence="3" id="KW-0560">Oxidoreductase</keyword>
<gene>
    <name evidence="6" type="ORF">E3P99_03307</name>
</gene>
<comment type="caution">
    <text evidence="6">The sequence shown here is derived from an EMBL/GenBank/DDBJ whole genome shotgun (WGS) entry which is preliminary data.</text>
</comment>
<comment type="similarity">
    <text evidence="1">Belongs to the short-chain dehydrogenases/reductases (SDR) family.</text>
</comment>
<name>A0A4T0FG04_9BASI</name>
<reference evidence="6 7" key="1">
    <citation type="submission" date="2019-03" db="EMBL/GenBank/DDBJ databases">
        <title>Sequencing 23 genomes of Wallemia ichthyophaga.</title>
        <authorList>
            <person name="Gostincar C."/>
        </authorList>
    </citation>
    <scope>NUCLEOTIDE SEQUENCE [LARGE SCALE GENOMIC DNA]</scope>
    <source>
        <strain evidence="6 7">EXF-5753</strain>
    </source>
</reference>
<evidence type="ECO:0000313" key="7">
    <source>
        <dbReference type="Proteomes" id="UP000310189"/>
    </source>
</evidence>
<dbReference type="Proteomes" id="UP000310189">
    <property type="component" value="Unassembled WGS sequence"/>
</dbReference>
<dbReference type="PRINTS" id="PR00081">
    <property type="entry name" value="GDHRDH"/>
</dbReference>
<feature type="domain" description="CS" evidence="5">
    <location>
        <begin position="477"/>
        <end position="563"/>
    </location>
</feature>
<proteinExistence type="inferred from homology"/>
<sequence>MSATVTIVTGASRGIGLEIVRSLLTSHASVVTVSRSLTDELKQLQQSYADNLRVILGDVTNRDTSKQAVETATKTYGKLTTIILNHGIIDPIGRVAEVDVSKVTEAMNVNCVSLYHTIQLALPHLRESRGKILLVSSGAATGGYAAWSAYNASKAAMNALATTLSNEEKDVITLAIRPGVVDTGMQEDIRNLGESHMPPELHKKFVDLHQQGKLVKPQDTAKVYANLALKDVNRELSGQFLSWDDSLIIDKIDSHLGYKEFAKRVAVNDLFISDYNDMQTLFFGRRDGDLSAFVADLDESLTPKYSLLFPFPSLLNPDSPFDTPSAASLDQSRWALSDGSGRLFIDSTVKELTHDSKLCPFFIHKYIPSLNQLILSAAIRFDSQDITKRTQFDLIAVDMSNTGESLNDAIVWRLRSLDHPHLVQRVEDEWILGSASGFERVRNDGSAISEEKVGEKSESESRNLEEDDASAATHHHSPPAQYGWSQDDDTVYVTVKLDHIGDKASYAPVIHAHQIKIPTLHADFAPLYTTVDAESSTWSLNRQLSLIEIELAKKKPHRWVDLFDESYTPAFGVVDETMSKEHLDSALQSMEKYTQDGDGSTQEPQLRPGGLDVPSLAKGEIDDAVDSNVGKTTVVACFKDVNDIHQYSPHQLLSTPLPSHPPLPASLVIAHDLSLSGALLDGSLAHTDTFPALPFVMASKRDLRFAYHLTNSLVVVFEGGKKEGAGNAFIYRQCAQDSVSADQSVVQVGGHDRGALLGVAYFSSNKVLVALCENALVVLSNLIQ</sequence>
<evidence type="ECO:0000313" key="6">
    <source>
        <dbReference type="EMBL" id="TIA87222.1"/>
    </source>
</evidence>
<dbReference type="SUPFAM" id="SSF51735">
    <property type="entry name" value="NAD(P)-binding Rossmann-fold domains"/>
    <property type="match status" value="1"/>
</dbReference>
<evidence type="ECO:0000256" key="2">
    <source>
        <dbReference type="ARBA" id="ARBA00022857"/>
    </source>
</evidence>
<evidence type="ECO:0000256" key="4">
    <source>
        <dbReference type="SAM" id="MobiDB-lite"/>
    </source>
</evidence>
<dbReference type="FunFam" id="3.40.50.720:FF:000281">
    <property type="entry name" value="Uncharacterized oxidoreductase YIR035C"/>
    <property type="match status" value="1"/>
</dbReference>
<evidence type="ECO:0000259" key="5">
    <source>
        <dbReference type="PROSITE" id="PS51203"/>
    </source>
</evidence>
<dbReference type="InterPro" id="IPR008978">
    <property type="entry name" value="HSP20-like_chaperone"/>
</dbReference>
<dbReference type="AlphaFoldDB" id="A0A4T0FG04"/>
<protein>
    <recommendedName>
        <fullName evidence="5">CS domain-containing protein</fullName>
    </recommendedName>
</protein>
<evidence type="ECO:0000256" key="1">
    <source>
        <dbReference type="ARBA" id="ARBA00006484"/>
    </source>
</evidence>
<dbReference type="Pfam" id="PF04969">
    <property type="entry name" value="CS"/>
    <property type="match status" value="1"/>
</dbReference>
<dbReference type="GO" id="GO:0050664">
    <property type="term" value="F:oxidoreductase activity, acting on NAD(P)H, oxygen as acceptor"/>
    <property type="evidence" value="ECO:0007669"/>
    <property type="project" value="TreeGrafter"/>
</dbReference>
<feature type="region of interest" description="Disordered" evidence="4">
    <location>
        <begin position="593"/>
        <end position="613"/>
    </location>
</feature>
<evidence type="ECO:0000256" key="3">
    <source>
        <dbReference type="ARBA" id="ARBA00023002"/>
    </source>
</evidence>
<dbReference type="PANTHER" id="PTHR43008">
    <property type="entry name" value="BENZIL REDUCTASE"/>
    <property type="match status" value="1"/>
</dbReference>
<dbReference type="InterPro" id="IPR020904">
    <property type="entry name" value="Sc_DH/Rdtase_CS"/>
</dbReference>